<dbReference type="EMBL" id="DXFC01000299">
    <property type="protein sequence ID" value="HIX62562.1"/>
    <property type="molecule type" value="Genomic_DNA"/>
</dbReference>
<dbReference type="AlphaFoldDB" id="A0A9D1WPF1"/>
<dbReference type="InterPro" id="IPR050312">
    <property type="entry name" value="IolE/XylAMocC-like"/>
</dbReference>
<dbReference type="PANTHER" id="PTHR12110:SF41">
    <property type="entry name" value="INOSOSE DEHYDRATASE"/>
    <property type="match status" value="1"/>
</dbReference>
<reference evidence="2" key="1">
    <citation type="journal article" date="2021" name="PeerJ">
        <title>Extensive microbial diversity within the chicken gut microbiome revealed by metagenomics and culture.</title>
        <authorList>
            <person name="Gilroy R."/>
            <person name="Ravi A."/>
            <person name="Getino M."/>
            <person name="Pursley I."/>
            <person name="Horton D.L."/>
            <person name="Alikhan N.F."/>
            <person name="Baker D."/>
            <person name="Gharbi K."/>
            <person name="Hall N."/>
            <person name="Watson M."/>
            <person name="Adriaenssens E.M."/>
            <person name="Foster-Nyarko E."/>
            <person name="Jarju S."/>
            <person name="Secka A."/>
            <person name="Antonio M."/>
            <person name="Oren A."/>
            <person name="Chaudhuri R.R."/>
            <person name="La Ragione R."/>
            <person name="Hildebrand F."/>
            <person name="Pallen M.J."/>
        </authorList>
    </citation>
    <scope>NUCLEOTIDE SEQUENCE</scope>
    <source>
        <strain evidence="2">1193</strain>
    </source>
</reference>
<accession>A0A9D1WPF1</accession>
<dbReference type="InterPro" id="IPR036237">
    <property type="entry name" value="Xyl_isomerase-like_sf"/>
</dbReference>
<dbReference type="Gene3D" id="3.20.20.150">
    <property type="entry name" value="Divalent-metal-dependent TIM barrel enzymes"/>
    <property type="match status" value="1"/>
</dbReference>
<sequence length="272" mass="30220">MKLAYMYATPDVTHMQVTAIQGDPFETLEYLRHTGYTGVEFLVANPAALDAVMLRRAVAEAGLAMPAVCTGEVYGQDQLSFADPDPLKRAAAIDRMKAAMSLAADYDAAVNIGRLRGRYVEGVPTHQTLDWIAEALHICTRDCPGVRVVMEPINHLYANCLMGTADMLEFVRETNLPDVGIMLDMAHMLVEQENVADSIEAARDYLWHFHVTDSDRLPLGDGQYEVAPILDILRTIGYDRYVTVETFQIPDAQHAVQASYHHLLPYFSSSTV</sequence>
<name>A0A9D1WPF1_9GAMM</name>
<organism evidence="2 3">
    <name type="scientific">Candidatus Halomonas stercoripullorum</name>
    <dbReference type="NCBI Taxonomy" id="2838617"/>
    <lineage>
        <taxon>Bacteria</taxon>
        <taxon>Pseudomonadati</taxon>
        <taxon>Pseudomonadota</taxon>
        <taxon>Gammaproteobacteria</taxon>
        <taxon>Oceanospirillales</taxon>
        <taxon>Halomonadaceae</taxon>
        <taxon>Halomonas</taxon>
    </lineage>
</organism>
<comment type="caution">
    <text evidence="2">The sequence shown here is derived from an EMBL/GenBank/DDBJ whole genome shotgun (WGS) entry which is preliminary data.</text>
</comment>
<dbReference type="Pfam" id="PF01261">
    <property type="entry name" value="AP_endonuc_2"/>
    <property type="match status" value="1"/>
</dbReference>
<dbReference type="Proteomes" id="UP000824248">
    <property type="component" value="Unassembled WGS sequence"/>
</dbReference>
<proteinExistence type="predicted"/>
<evidence type="ECO:0000313" key="3">
    <source>
        <dbReference type="Proteomes" id="UP000824248"/>
    </source>
</evidence>
<dbReference type="SUPFAM" id="SSF51658">
    <property type="entry name" value="Xylose isomerase-like"/>
    <property type="match status" value="1"/>
</dbReference>
<keyword evidence="2" id="KW-0413">Isomerase</keyword>
<feature type="domain" description="Xylose isomerase-like TIM barrel" evidence="1">
    <location>
        <begin position="29"/>
        <end position="252"/>
    </location>
</feature>
<dbReference type="InterPro" id="IPR013022">
    <property type="entry name" value="Xyl_isomerase-like_TIM-brl"/>
</dbReference>
<protein>
    <submittedName>
        <fullName evidence="2">Sugar phosphate isomerase/epimerase</fullName>
    </submittedName>
</protein>
<gene>
    <name evidence="2" type="ORF">H9854_10060</name>
</gene>
<dbReference type="GO" id="GO:0016853">
    <property type="term" value="F:isomerase activity"/>
    <property type="evidence" value="ECO:0007669"/>
    <property type="project" value="UniProtKB-KW"/>
</dbReference>
<dbReference type="PANTHER" id="PTHR12110">
    <property type="entry name" value="HYDROXYPYRUVATE ISOMERASE"/>
    <property type="match status" value="1"/>
</dbReference>
<reference evidence="2" key="2">
    <citation type="submission" date="2021-04" db="EMBL/GenBank/DDBJ databases">
        <authorList>
            <person name="Gilroy R."/>
        </authorList>
    </citation>
    <scope>NUCLEOTIDE SEQUENCE</scope>
    <source>
        <strain evidence="2">1193</strain>
    </source>
</reference>
<evidence type="ECO:0000259" key="1">
    <source>
        <dbReference type="Pfam" id="PF01261"/>
    </source>
</evidence>
<evidence type="ECO:0000313" key="2">
    <source>
        <dbReference type="EMBL" id="HIX62562.1"/>
    </source>
</evidence>